<keyword evidence="3" id="KW-0808">Transferase</keyword>
<feature type="transmembrane region" description="Helical" evidence="1">
    <location>
        <begin position="551"/>
        <end position="572"/>
    </location>
</feature>
<feature type="transmembrane region" description="Helical" evidence="1">
    <location>
        <begin position="286"/>
        <end position="305"/>
    </location>
</feature>
<dbReference type="Proteomes" id="UP000192266">
    <property type="component" value="Unassembled WGS sequence"/>
</dbReference>
<accession>A0A1W1VCL8</accession>
<feature type="domain" description="Glycosyltransferase 2-like" evidence="2">
    <location>
        <begin position="4"/>
        <end position="132"/>
    </location>
</feature>
<proteinExistence type="predicted"/>
<dbReference type="InterPro" id="IPR029044">
    <property type="entry name" value="Nucleotide-diphossugar_trans"/>
</dbReference>
<dbReference type="Pfam" id="PF00535">
    <property type="entry name" value="Glycos_transf_2"/>
    <property type="match status" value="1"/>
</dbReference>
<keyword evidence="1" id="KW-1133">Transmembrane helix</keyword>
<dbReference type="GO" id="GO:0016740">
    <property type="term" value="F:transferase activity"/>
    <property type="evidence" value="ECO:0007669"/>
    <property type="project" value="UniProtKB-KW"/>
</dbReference>
<feature type="transmembrane region" description="Helical" evidence="1">
    <location>
        <begin position="262"/>
        <end position="279"/>
    </location>
</feature>
<keyword evidence="1" id="KW-0812">Transmembrane</keyword>
<dbReference type="AlphaFoldDB" id="A0A1W1VCL8"/>
<evidence type="ECO:0000313" key="4">
    <source>
        <dbReference type="Proteomes" id="UP000192266"/>
    </source>
</evidence>
<keyword evidence="1" id="KW-0472">Membrane</keyword>
<dbReference type="PANTHER" id="PTHR43179:SF7">
    <property type="entry name" value="RHAMNOSYLTRANSFERASE WBBL"/>
    <property type="match status" value="1"/>
</dbReference>
<keyword evidence="4" id="KW-1185">Reference proteome</keyword>
<dbReference type="EMBL" id="FWWW01000055">
    <property type="protein sequence ID" value="SMB90963.1"/>
    <property type="molecule type" value="Genomic_DNA"/>
</dbReference>
<dbReference type="SUPFAM" id="SSF53448">
    <property type="entry name" value="Nucleotide-diphospho-sugar transferases"/>
    <property type="match status" value="1"/>
</dbReference>
<evidence type="ECO:0000313" key="3">
    <source>
        <dbReference type="EMBL" id="SMB90963.1"/>
    </source>
</evidence>
<dbReference type="InterPro" id="IPR001173">
    <property type="entry name" value="Glyco_trans_2-like"/>
</dbReference>
<reference evidence="3 4" key="1">
    <citation type="submission" date="2017-04" db="EMBL/GenBank/DDBJ databases">
        <authorList>
            <person name="Afonso C.L."/>
            <person name="Miller P.J."/>
            <person name="Scott M.A."/>
            <person name="Spackman E."/>
            <person name="Goraichik I."/>
            <person name="Dimitrov K.M."/>
            <person name="Suarez D.L."/>
            <person name="Swayne D.E."/>
        </authorList>
    </citation>
    <scope>NUCLEOTIDE SEQUENCE [LARGE SCALE GENOMIC DNA]</scope>
    <source>
        <strain evidence="3 4">DSM 11622</strain>
    </source>
</reference>
<feature type="transmembrane region" description="Helical" evidence="1">
    <location>
        <begin position="356"/>
        <end position="374"/>
    </location>
</feature>
<dbReference type="Gene3D" id="3.90.550.10">
    <property type="entry name" value="Spore Coat Polysaccharide Biosynthesis Protein SpsA, Chain A"/>
    <property type="match status" value="1"/>
</dbReference>
<dbReference type="OrthoDB" id="9771846at2"/>
<dbReference type="CDD" id="cd04186">
    <property type="entry name" value="GT_2_like_c"/>
    <property type="match status" value="1"/>
</dbReference>
<organism evidence="3 4">
    <name type="scientific">Hymenobacter roseosalivarius DSM 11622</name>
    <dbReference type="NCBI Taxonomy" id="645990"/>
    <lineage>
        <taxon>Bacteria</taxon>
        <taxon>Pseudomonadati</taxon>
        <taxon>Bacteroidota</taxon>
        <taxon>Cytophagia</taxon>
        <taxon>Cytophagales</taxon>
        <taxon>Hymenobacteraceae</taxon>
        <taxon>Hymenobacter</taxon>
    </lineage>
</organism>
<name>A0A1W1VCL8_9BACT</name>
<feature type="transmembrane region" description="Helical" evidence="1">
    <location>
        <begin position="325"/>
        <end position="344"/>
    </location>
</feature>
<dbReference type="STRING" id="645990.SAMN00120144_0612"/>
<evidence type="ECO:0000259" key="2">
    <source>
        <dbReference type="Pfam" id="PF00535"/>
    </source>
</evidence>
<evidence type="ECO:0000256" key="1">
    <source>
        <dbReference type="SAM" id="Phobius"/>
    </source>
</evidence>
<dbReference type="RefSeq" id="WP_084444559.1">
    <property type="nucleotide sequence ID" value="NZ_FWWW01000055.1"/>
</dbReference>
<feature type="transmembrane region" description="Helical" evidence="1">
    <location>
        <begin position="380"/>
        <end position="401"/>
    </location>
</feature>
<gene>
    <name evidence="3" type="ORF">SAMN00120144_0612</name>
</gene>
<sequence length="656" mass="73963">MKLSIIIVNYNVSYFLSQTLLSVRRALQKLDAPAEVFVVDNNSVDGSVAMVRARFPEVILLENKHNPGFAKANNQAIRQARGEYILLLNPDTVVEEDTFRACCEFLDEHPEGGGLGVKMLDGQGKFLPESKRGLPTPRVAFYKVFGLAALFPGSRTFGRYHLCYLDKDQTHEVDVLSGAFMLLRKSALDAVGLLDEDYFMYGEDIDLSYRLTRGGWKNYYFPGTRIIHYKGESTKRTSVNYVFVFYRAMIVFARKHFAPNQAGIFSLLIHLAIWLRAGLAVGRRVLTSIVPILLDAGLLYGGMYLLKNYWEEYQKQGPADYPSPLMEVVVPAYVLVWLGCAYLSGSYDKPFRAWRIVRGIVVGTVLISAGSNFLESYRYSNALILLGGFWSIVVLIGRRLISHVMRHRNLRLMQSHQKNIAIVGSAEESRRVRHLLETARVQASIVGYVTPVPDPAAPPSRYLLGQLHQLDEIIRIHALDELIFCGKDLSATRIISLMIRLPQYPPVAYKILPEDSEYIIGSSSKDAPGEYYALDIALNLFQPQRARTKRLLDVLTSLGLLLAAPALVWFALEKVGYLRNCLRVLVGRRTWVGLRHTDASRRTTPAVLSPADATDTVAAPLPEATRRRLELLYAKDYTPSTDLNILVRRFRWLGQE</sequence>
<dbReference type="PANTHER" id="PTHR43179">
    <property type="entry name" value="RHAMNOSYLTRANSFERASE WBBL"/>
    <property type="match status" value="1"/>
</dbReference>
<protein>
    <submittedName>
        <fullName evidence="3">Glycosyl transferase family 2</fullName>
    </submittedName>
</protein>